<dbReference type="PANTHER" id="PTHR11365">
    <property type="entry name" value="5-OXOPROLINASE RELATED"/>
    <property type="match status" value="1"/>
</dbReference>
<feature type="domain" description="Hydantoinase/oxoprolinase N-terminal" evidence="2">
    <location>
        <begin position="7"/>
        <end position="183"/>
    </location>
</feature>
<dbReference type="PANTHER" id="PTHR11365:SF23">
    <property type="entry name" value="HYPOTHETICAL 5-OXOPROLINASE (EUROFUNG)-RELATED"/>
    <property type="match status" value="1"/>
</dbReference>
<evidence type="ECO:0000313" key="5">
    <source>
        <dbReference type="Proteomes" id="UP000823907"/>
    </source>
</evidence>
<evidence type="ECO:0000313" key="4">
    <source>
        <dbReference type="EMBL" id="HJD49156.1"/>
    </source>
</evidence>
<name>A0A9D2UB58_9CORY</name>
<dbReference type="GO" id="GO:0017168">
    <property type="term" value="F:5-oxoprolinase (ATP-hydrolyzing) activity"/>
    <property type="evidence" value="ECO:0007669"/>
    <property type="project" value="TreeGrafter"/>
</dbReference>
<reference evidence="4" key="2">
    <citation type="submission" date="2021-04" db="EMBL/GenBank/DDBJ databases">
        <authorList>
            <person name="Gilroy R."/>
        </authorList>
    </citation>
    <scope>NUCLEOTIDE SEQUENCE</scope>
    <source>
        <strain evidence="4">5925</strain>
    </source>
</reference>
<dbReference type="InterPro" id="IPR045079">
    <property type="entry name" value="Oxoprolinase-like"/>
</dbReference>
<dbReference type="GO" id="GO:0005829">
    <property type="term" value="C:cytosol"/>
    <property type="evidence" value="ECO:0007669"/>
    <property type="project" value="TreeGrafter"/>
</dbReference>
<dbReference type="InterPro" id="IPR008040">
    <property type="entry name" value="Hydant_A_N"/>
</dbReference>
<protein>
    <submittedName>
        <fullName evidence="4">Hydantoinase/oxoprolinase family protein</fullName>
    </submittedName>
</protein>
<dbReference type="AlphaFoldDB" id="A0A9D2UB58"/>
<evidence type="ECO:0000259" key="3">
    <source>
        <dbReference type="Pfam" id="PF19278"/>
    </source>
</evidence>
<dbReference type="InterPro" id="IPR043129">
    <property type="entry name" value="ATPase_NBD"/>
</dbReference>
<dbReference type="InterPro" id="IPR049517">
    <property type="entry name" value="ACX-like_C"/>
</dbReference>
<dbReference type="Pfam" id="PF01968">
    <property type="entry name" value="Hydantoinase_A"/>
    <property type="match status" value="1"/>
</dbReference>
<comment type="caution">
    <text evidence="4">The sequence shown here is derived from an EMBL/GenBank/DDBJ whole genome shotgun (WGS) entry which is preliminary data.</text>
</comment>
<feature type="domain" description="Acetophenone carboxylase-like C-terminal" evidence="3">
    <location>
        <begin position="504"/>
        <end position="666"/>
    </location>
</feature>
<evidence type="ECO:0000259" key="2">
    <source>
        <dbReference type="Pfam" id="PF05378"/>
    </source>
</evidence>
<feature type="domain" description="Hydantoinase A/oxoprolinase" evidence="1">
    <location>
        <begin position="204"/>
        <end position="489"/>
    </location>
</feature>
<dbReference type="InterPro" id="IPR002821">
    <property type="entry name" value="Hydantoinase_A"/>
</dbReference>
<proteinExistence type="predicted"/>
<evidence type="ECO:0000259" key="1">
    <source>
        <dbReference type="Pfam" id="PF01968"/>
    </source>
</evidence>
<sequence>MAEGLHVAVDTGGTFTDIGIRHDDGELFVWKVPSTPDAPNEAVIDGIVGGLEQICRRPEEITRLVHGTTVATNTVLTREGGRIGLLTTQGFRDVLAIAHQARPSIYDYRETRPEPLISDELIFEVDERIDAEGEVVTPLRDDQLEQLAEKIRDAELDVLIVSFINAYTNGQNERAAMERLTELGAAPVVSAATDVVTEMREYDRTSTAAINAYVRPKVSKYMDKLQGGIKDLKIPSKLWVMQSNGGLLNPQMASTQSAKTVLSGLAGGVVGAANWADSLGLKNVVSFDIGGTSTDIALIRDGVPDEANFTEIDSMPLRLPSVDVHTIGAGGGSVAWLDTGGSLRVGPNSAGAAPGPIAYGRGGTELTVTDAHAVLGRLGGKLLGGRFELDIGSARKRMEEFGKELGLSAEECAEGIIKVITATMARGIRKVSVERGVDIRSCHLMSFGGAGPLHGADLAVELGMESAIIPPHPGIASAVGMLDAPIRHDFAHPVQANAWTRLDPLDKFFKTLEEQARTEMETDNFHREFLVDARYVGQSYELTLPLADSWHEQRAAFDAAHAERYGYSDDDATMEITVARLTATIEQTEAQKASARTAGGDVPQPKETRQVYIDGKWTDVGIYDRDTIPAGVTMNGPMVIDQFDTTTFVHPSQSCHCDEQGFLHLSTRKSDEDDQ</sequence>
<organism evidence="4 5">
    <name type="scientific">Candidatus Corynebacterium intestinavium</name>
    <dbReference type="NCBI Taxonomy" id="2838531"/>
    <lineage>
        <taxon>Bacteria</taxon>
        <taxon>Bacillati</taxon>
        <taxon>Actinomycetota</taxon>
        <taxon>Actinomycetes</taxon>
        <taxon>Mycobacteriales</taxon>
        <taxon>Corynebacteriaceae</taxon>
        <taxon>Corynebacterium</taxon>
    </lineage>
</organism>
<dbReference type="EMBL" id="DWUR01000055">
    <property type="protein sequence ID" value="HJD49156.1"/>
    <property type="molecule type" value="Genomic_DNA"/>
</dbReference>
<reference evidence="4" key="1">
    <citation type="journal article" date="2021" name="PeerJ">
        <title>Extensive microbial diversity within the chicken gut microbiome revealed by metagenomics and culture.</title>
        <authorList>
            <person name="Gilroy R."/>
            <person name="Ravi A."/>
            <person name="Getino M."/>
            <person name="Pursley I."/>
            <person name="Horton D.L."/>
            <person name="Alikhan N.F."/>
            <person name="Baker D."/>
            <person name="Gharbi K."/>
            <person name="Hall N."/>
            <person name="Watson M."/>
            <person name="Adriaenssens E.M."/>
            <person name="Foster-Nyarko E."/>
            <person name="Jarju S."/>
            <person name="Secka A."/>
            <person name="Antonio M."/>
            <person name="Oren A."/>
            <person name="Chaudhuri R.R."/>
            <person name="La Ragione R."/>
            <person name="Hildebrand F."/>
            <person name="Pallen M.J."/>
        </authorList>
    </citation>
    <scope>NUCLEOTIDE SEQUENCE</scope>
    <source>
        <strain evidence="4">5925</strain>
    </source>
</reference>
<dbReference type="Pfam" id="PF05378">
    <property type="entry name" value="Hydant_A_N"/>
    <property type="match status" value="1"/>
</dbReference>
<gene>
    <name evidence="4" type="ORF">H9907_03455</name>
</gene>
<dbReference type="Proteomes" id="UP000823907">
    <property type="component" value="Unassembled WGS sequence"/>
</dbReference>
<accession>A0A9D2UB58</accession>
<dbReference type="Pfam" id="PF19278">
    <property type="entry name" value="Hydant_A_C"/>
    <property type="match status" value="1"/>
</dbReference>
<dbReference type="SUPFAM" id="SSF53067">
    <property type="entry name" value="Actin-like ATPase domain"/>
    <property type="match status" value="1"/>
</dbReference>
<dbReference type="GO" id="GO:0006749">
    <property type="term" value="P:glutathione metabolic process"/>
    <property type="evidence" value="ECO:0007669"/>
    <property type="project" value="TreeGrafter"/>
</dbReference>